<accession>A0A170R019</accession>
<feature type="domain" description="BRCT" evidence="2">
    <location>
        <begin position="400"/>
        <end position="471"/>
    </location>
</feature>
<feature type="domain" description="BRCT" evidence="2">
    <location>
        <begin position="68"/>
        <end position="166"/>
    </location>
</feature>
<dbReference type="PROSITE" id="PS50172">
    <property type="entry name" value="BRCT"/>
    <property type="match status" value="4"/>
</dbReference>
<feature type="domain" description="BRCT" evidence="2">
    <location>
        <begin position="167"/>
        <end position="259"/>
    </location>
</feature>
<dbReference type="OrthoDB" id="342264at2759"/>
<dbReference type="GO" id="GO:1990683">
    <property type="term" value="P:DNA double-strand break attachment to nuclear envelope"/>
    <property type="evidence" value="ECO:0007669"/>
    <property type="project" value="TreeGrafter"/>
</dbReference>
<dbReference type="GO" id="GO:0035361">
    <property type="term" value="C:Cul8-RING ubiquitin ligase complex"/>
    <property type="evidence" value="ECO:0007669"/>
    <property type="project" value="TreeGrafter"/>
</dbReference>
<dbReference type="PANTHER" id="PTHR47667">
    <property type="entry name" value="REGULATOR OF TY1 TRANSPOSITION PROTEIN 107"/>
    <property type="match status" value="1"/>
</dbReference>
<dbReference type="AlphaFoldDB" id="A0A170R019"/>
<dbReference type="GeneID" id="30035730"/>
<dbReference type="SUPFAM" id="SSF52113">
    <property type="entry name" value="BRCT domain"/>
    <property type="match status" value="4"/>
</dbReference>
<feature type="region of interest" description="Disordered" evidence="1">
    <location>
        <begin position="620"/>
        <end position="658"/>
    </location>
</feature>
<dbReference type="Pfam" id="PF12738">
    <property type="entry name" value="PTCB-BRCT"/>
    <property type="match status" value="1"/>
</dbReference>
<dbReference type="EMBL" id="CP014503">
    <property type="protein sequence ID" value="ANB16031.1"/>
    <property type="molecule type" value="Genomic_DNA"/>
</dbReference>
<dbReference type="Proteomes" id="UP000189580">
    <property type="component" value="Chromosome b"/>
</dbReference>
<dbReference type="SMART" id="SM00292">
    <property type="entry name" value="BRCT"/>
    <property type="match status" value="6"/>
</dbReference>
<sequence length="865" mass="95937">MGPVEKSGSNVANNVSKILAASEINAETGDDASRIPEEVMSNVGNRQSPPPGQKPANSLIYHSLHPEQIFSNYQGFYLVPSSTFDAASREDIQDLIVKNGSVVISGDNDNTPPPDSLTSGITVIADNIDFPEYETLCDQLVSVITPQWVRDSVAQGKPLPYRPYSPDPHLFFSGIMVCAAGLSQGDREAIYAGVTAYGGLYDNRLTKFTTHIITTNINEEKCQRVLQMDLPHKLKIVLPHWIDDCLKLGRRVDESLYLFPNPSVLAASGDDVDSLPKPSPSSDPSIGPFFKSDLTVAKSSNIFAGKRFYIAEDFGLSASILTMIHEMIANCEGTIVTTVQEANVYVGKYRYGEAYIQASRRSSCTVGNLDWVYWMVSHHKWNSPLRMLLHYPLGRDGVPGMKNCLISLTNFTGPARRFIERLIVASGASYSSSLKMECTHLITARPSGRKYEAAREWNIHVVNHLWLEESYSLWEMQSVAILRYIHFPPLLDLTSLVGQTRLKMKHIRKFFAPQHELEPVMRTPRAASEKAKQAVHESMAKETEYLEKLKSKRKHLPPLAEEIESQPKKKRVVGADESKESGGEHEKGSDQNESKNGDKHSPNQTKHTINDIEQVAREQNVVPTSSPATRNIAPDSPVQEPTVVQSNGSRNAEVSTPPSRLNVILTSVADQDQPSTAKTEEVSIFQVTDPLKADYIISPRVVRTEKFLSALATAKAVLKPDYLSACISTKSLLWPIPTKYILGNKDLQAALVRSAKLREKNKGLFEGYSFNVTPDINGGVDTFNRVVMAHGASSSRVISSSKIRNFNQSVNDRAILITAEKNEKIAKGFKEMVGSDVKPYVFTSDWVYQSILNMSIDFKKSTYAL</sequence>
<dbReference type="CDD" id="cd18436">
    <property type="entry name" value="BRCT_BRC1_like_rpt2"/>
    <property type="match status" value="1"/>
</dbReference>
<dbReference type="Pfam" id="PF16770">
    <property type="entry name" value="RTT107_BRCT_5"/>
    <property type="match status" value="1"/>
</dbReference>
<dbReference type="Pfam" id="PF00533">
    <property type="entry name" value="BRCT"/>
    <property type="match status" value="1"/>
</dbReference>
<proteinExistence type="predicted"/>
<name>A0A170R019_9ASCO</name>
<dbReference type="Gene3D" id="3.40.50.10190">
    <property type="entry name" value="BRCT domain"/>
    <property type="match status" value="5"/>
</dbReference>
<evidence type="ECO:0000313" key="4">
    <source>
        <dbReference type="Proteomes" id="UP000189580"/>
    </source>
</evidence>
<dbReference type="PANTHER" id="PTHR47667:SF1">
    <property type="entry name" value="REGULATOR OF TY1 TRANSPOSITION PROTEIN 107"/>
    <property type="match status" value="1"/>
</dbReference>
<dbReference type="CDD" id="cd18437">
    <property type="entry name" value="BRCT_BRC1_like_rpt3"/>
    <property type="match status" value="1"/>
</dbReference>
<evidence type="ECO:0000259" key="2">
    <source>
        <dbReference type="PROSITE" id="PS50172"/>
    </source>
</evidence>
<evidence type="ECO:0000256" key="1">
    <source>
        <dbReference type="SAM" id="MobiDB-lite"/>
    </source>
</evidence>
<dbReference type="InterPro" id="IPR001357">
    <property type="entry name" value="BRCT_dom"/>
</dbReference>
<reference evidence="3 4" key="1">
    <citation type="submission" date="2016-02" db="EMBL/GenBank/DDBJ databases">
        <title>Complete genome sequence and transcriptome regulation of the pentose utilising yeast Sugiyamaella lignohabitans.</title>
        <authorList>
            <person name="Bellasio M."/>
            <person name="Peymann A."/>
            <person name="Valli M."/>
            <person name="Sipitzky M."/>
            <person name="Graf A."/>
            <person name="Sauer M."/>
            <person name="Marx H."/>
            <person name="Mattanovich D."/>
        </authorList>
    </citation>
    <scope>NUCLEOTIDE SEQUENCE [LARGE SCALE GENOMIC DNA]</scope>
    <source>
        <strain evidence="3 4">CBS 10342</strain>
    </source>
</reference>
<feature type="region of interest" description="Disordered" evidence="1">
    <location>
        <begin position="550"/>
        <end position="605"/>
    </location>
</feature>
<dbReference type="GO" id="GO:0005634">
    <property type="term" value="C:nucleus"/>
    <property type="evidence" value="ECO:0007669"/>
    <property type="project" value="TreeGrafter"/>
</dbReference>
<evidence type="ECO:0000313" key="3">
    <source>
        <dbReference type="EMBL" id="ANB16031.1"/>
    </source>
</evidence>
<gene>
    <name evidence="3" type="primary">RTT107</name>
    <name evidence="3" type="ORF">AWJ20_3682</name>
</gene>
<feature type="compositionally biased region" description="Polar residues" evidence="1">
    <location>
        <begin position="642"/>
        <end position="658"/>
    </location>
</feature>
<dbReference type="GO" id="GO:0006302">
    <property type="term" value="P:double-strand break repair"/>
    <property type="evidence" value="ECO:0007669"/>
    <property type="project" value="TreeGrafter"/>
</dbReference>
<keyword evidence="4" id="KW-1185">Reference proteome</keyword>
<feature type="domain" description="BRCT" evidence="2">
    <location>
        <begin position="760"/>
        <end position="851"/>
    </location>
</feature>
<organism evidence="3 4">
    <name type="scientific">Sugiyamaella lignohabitans</name>
    <dbReference type="NCBI Taxonomy" id="796027"/>
    <lineage>
        <taxon>Eukaryota</taxon>
        <taxon>Fungi</taxon>
        <taxon>Dikarya</taxon>
        <taxon>Ascomycota</taxon>
        <taxon>Saccharomycotina</taxon>
        <taxon>Dipodascomycetes</taxon>
        <taxon>Dipodascales</taxon>
        <taxon>Trichomonascaceae</taxon>
        <taxon>Sugiyamaella</taxon>
    </lineage>
</organism>
<dbReference type="RefSeq" id="XP_018738508.1">
    <property type="nucleotide sequence ID" value="XM_018880716.1"/>
</dbReference>
<feature type="compositionally biased region" description="Basic and acidic residues" evidence="1">
    <location>
        <begin position="573"/>
        <end position="601"/>
    </location>
</feature>
<dbReference type="InterPro" id="IPR036420">
    <property type="entry name" value="BRCT_dom_sf"/>
</dbReference>
<protein>
    <submittedName>
        <fullName evidence="3">Rtt107p</fullName>
    </submittedName>
</protein>
<dbReference type="KEGG" id="slb:AWJ20_3682"/>
<dbReference type="InterPro" id="IPR053036">
    <property type="entry name" value="CellCycle_DNARepair_Reg"/>
</dbReference>